<sequence length="66" mass="7201">MVLTNCRSGNTAKSAFPVITFLTSKKSIFSTSPRIPRKYGRPISTLLSLPFEPGDHKTGYLLTCPG</sequence>
<evidence type="ECO:0000313" key="2">
    <source>
        <dbReference type="Proteomes" id="UP000708208"/>
    </source>
</evidence>
<protein>
    <submittedName>
        <fullName evidence="1">Uncharacterized protein</fullName>
    </submittedName>
</protein>
<dbReference type="EMBL" id="CAJVCH010554549">
    <property type="protein sequence ID" value="CAG7830148.1"/>
    <property type="molecule type" value="Genomic_DNA"/>
</dbReference>
<dbReference type="AlphaFoldDB" id="A0A8J2L7P6"/>
<gene>
    <name evidence="1" type="ORF">AFUS01_LOCUS39974</name>
</gene>
<keyword evidence="2" id="KW-1185">Reference proteome</keyword>
<reference evidence="1" key="1">
    <citation type="submission" date="2021-06" db="EMBL/GenBank/DDBJ databases">
        <authorList>
            <person name="Hodson N. C."/>
            <person name="Mongue J. A."/>
            <person name="Jaron S. K."/>
        </authorList>
    </citation>
    <scope>NUCLEOTIDE SEQUENCE</scope>
</reference>
<organism evidence="1 2">
    <name type="scientific">Allacma fusca</name>
    <dbReference type="NCBI Taxonomy" id="39272"/>
    <lineage>
        <taxon>Eukaryota</taxon>
        <taxon>Metazoa</taxon>
        <taxon>Ecdysozoa</taxon>
        <taxon>Arthropoda</taxon>
        <taxon>Hexapoda</taxon>
        <taxon>Collembola</taxon>
        <taxon>Symphypleona</taxon>
        <taxon>Sminthuridae</taxon>
        <taxon>Allacma</taxon>
    </lineage>
</organism>
<evidence type="ECO:0000313" key="1">
    <source>
        <dbReference type="EMBL" id="CAG7830148.1"/>
    </source>
</evidence>
<dbReference type="Proteomes" id="UP000708208">
    <property type="component" value="Unassembled WGS sequence"/>
</dbReference>
<comment type="caution">
    <text evidence="1">The sequence shown here is derived from an EMBL/GenBank/DDBJ whole genome shotgun (WGS) entry which is preliminary data.</text>
</comment>
<proteinExistence type="predicted"/>
<accession>A0A8J2L7P6</accession>
<name>A0A8J2L7P6_9HEXA</name>